<keyword evidence="1" id="KW-1133">Transmembrane helix</keyword>
<keyword evidence="3" id="KW-1185">Reference proteome</keyword>
<organism evidence="2 3">
    <name type="scientific">Arachis hypogaea</name>
    <name type="common">Peanut</name>
    <dbReference type="NCBI Taxonomy" id="3818"/>
    <lineage>
        <taxon>Eukaryota</taxon>
        <taxon>Viridiplantae</taxon>
        <taxon>Streptophyta</taxon>
        <taxon>Embryophyta</taxon>
        <taxon>Tracheophyta</taxon>
        <taxon>Spermatophyta</taxon>
        <taxon>Magnoliopsida</taxon>
        <taxon>eudicotyledons</taxon>
        <taxon>Gunneridae</taxon>
        <taxon>Pentapetalae</taxon>
        <taxon>rosids</taxon>
        <taxon>fabids</taxon>
        <taxon>Fabales</taxon>
        <taxon>Fabaceae</taxon>
        <taxon>Papilionoideae</taxon>
        <taxon>50 kb inversion clade</taxon>
        <taxon>dalbergioids sensu lato</taxon>
        <taxon>Dalbergieae</taxon>
        <taxon>Pterocarpus clade</taxon>
        <taxon>Arachis</taxon>
    </lineage>
</organism>
<keyword evidence="1" id="KW-0472">Membrane</keyword>
<proteinExistence type="predicted"/>
<dbReference type="AlphaFoldDB" id="A0A445EC63"/>
<feature type="transmembrane region" description="Helical" evidence="1">
    <location>
        <begin position="62"/>
        <end position="81"/>
    </location>
</feature>
<evidence type="ECO:0000313" key="3">
    <source>
        <dbReference type="Proteomes" id="UP000289738"/>
    </source>
</evidence>
<sequence>MLINFYHDQDMSNLLSMFVDSYSSEIRMVSFSLNFPDSGAVCVSYGVKWCHKLLVTRECFSLFLFSGLELELYLLFLGFALDEELRIS</sequence>
<dbReference type="Proteomes" id="UP000289738">
    <property type="component" value="Chromosome A02"/>
</dbReference>
<evidence type="ECO:0000256" key="1">
    <source>
        <dbReference type="SAM" id="Phobius"/>
    </source>
</evidence>
<comment type="caution">
    <text evidence="2">The sequence shown here is derived from an EMBL/GenBank/DDBJ whole genome shotgun (WGS) entry which is preliminary data.</text>
</comment>
<gene>
    <name evidence="2" type="ORF">Ahy_A02g007367</name>
</gene>
<protein>
    <submittedName>
        <fullName evidence="2">Uncharacterized protein</fullName>
    </submittedName>
</protein>
<evidence type="ECO:0000313" key="2">
    <source>
        <dbReference type="EMBL" id="RYR73070.1"/>
    </source>
</evidence>
<accession>A0A445EC63</accession>
<dbReference type="EMBL" id="SDMP01000002">
    <property type="protein sequence ID" value="RYR73070.1"/>
    <property type="molecule type" value="Genomic_DNA"/>
</dbReference>
<name>A0A445EC63_ARAHY</name>
<keyword evidence="1" id="KW-0812">Transmembrane</keyword>
<reference evidence="2 3" key="1">
    <citation type="submission" date="2019-01" db="EMBL/GenBank/DDBJ databases">
        <title>Sequencing of cultivated peanut Arachis hypogaea provides insights into genome evolution and oil improvement.</title>
        <authorList>
            <person name="Chen X."/>
        </authorList>
    </citation>
    <scope>NUCLEOTIDE SEQUENCE [LARGE SCALE GENOMIC DNA]</scope>
    <source>
        <strain evidence="3">cv. Fuhuasheng</strain>
        <tissue evidence="2">Leaves</tissue>
    </source>
</reference>